<dbReference type="Gene3D" id="3.90.1300.10">
    <property type="entry name" value="Amidase signature (AS) domain"/>
    <property type="match status" value="1"/>
</dbReference>
<dbReference type="GO" id="GO:0070681">
    <property type="term" value="P:glutaminyl-tRNAGln biosynthesis via transamidation"/>
    <property type="evidence" value="ECO:0007669"/>
    <property type="project" value="TreeGrafter"/>
</dbReference>
<gene>
    <name evidence="3" type="ORF">MCUN1_003631</name>
</gene>
<dbReference type="Pfam" id="PF01425">
    <property type="entry name" value="Amidase"/>
    <property type="match status" value="1"/>
</dbReference>
<accession>A0AAF0EX30</accession>
<evidence type="ECO:0000313" key="3">
    <source>
        <dbReference type="EMBL" id="WFD36744.1"/>
    </source>
</evidence>
<dbReference type="PANTHER" id="PTHR11895">
    <property type="entry name" value="TRANSAMIDASE"/>
    <property type="match status" value="1"/>
</dbReference>
<proteinExistence type="inferred from homology"/>
<dbReference type="PROSITE" id="PS00571">
    <property type="entry name" value="AMIDASES"/>
    <property type="match status" value="1"/>
</dbReference>
<dbReference type="EMBL" id="CP119881">
    <property type="protein sequence ID" value="WFD36744.1"/>
    <property type="molecule type" value="Genomic_DNA"/>
</dbReference>
<evidence type="ECO:0000256" key="1">
    <source>
        <dbReference type="ARBA" id="ARBA00009199"/>
    </source>
</evidence>
<dbReference type="InterPro" id="IPR023631">
    <property type="entry name" value="Amidase_dom"/>
</dbReference>
<dbReference type="GO" id="GO:0032543">
    <property type="term" value="P:mitochondrial translation"/>
    <property type="evidence" value="ECO:0007669"/>
    <property type="project" value="TreeGrafter"/>
</dbReference>
<dbReference type="PANTHER" id="PTHR11895:SF7">
    <property type="entry name" value="GLUTAMYL-TRNA(GLN) AMIDOTRANSFERASE SUBUNIT A, MITOCHONDRIAL"/>
    <property type="match status" value="1"/>
</dbReference>
<reference evidence="3" key="1">
    <citation type="submission" date="2023-03" db="EMBL/GenBank/DDBJ databases">
        <title>Mating type loci evolution in Malassezia.</title>
        <authorList>
            <person name="Coelho M.A."/>
        </authorList>
    </citation>
    <scope>NUCLEOTIDE SEQUENCE</scope>
    <source>
        <strain evidence="3">CBS 11721</strain>
    </source>
</reference>
<dbReference type="GO" id="GO:0005739">
    <property type="term" value="C:mitochondrion"/>
    <property type="evidence" value="ECO:0007669"/>
    <property type="project" value="TreeGrafter"/>
</dbReference>
<keyword evidence="4" id="KW-1185">Reference proteome</keyword>
<comment type="similarity">
    <text evidence="1">Belongs to the amidase family.</text>
</comment>
<dbReference type="AlphaFoldDB" id="A0AAF0EX30"/>
<dbReference type="GO" id="GO:0050567">
    <property type="term" value="F:glutaminyl-tRNA synthase (glutamine-hydrolyzing) activity"/>
    <property type="evidence" value="ECO:0007669"/>
    <property type="project" value="TreeGrafter"/>
</dbReference>
<evidence type="ECO:0000313" key="4">
    <source>
        <dbReference type="Proteomes" id="UP001219933"/>
    </source>
</evidence>
<dbReference type="InterPro" id="IPR020556">
    <property type="entry name" value="Amidase_CS"/>
</dbReference>
<dbReference type="InterPro" id="IPR000120">
    <property type="entry name" value="Amidase"/>
</dbReference>
<dbReference type="GO" id="GO:0030956">
    <property type="term" value="C:glutamyl-tRNA(Gln) amidotransferase complex"/>
    <property type="evidence" value="ECO:0007669"/>
    <property type="project" value="TreeGrafter"/>
</dbReference>
<dbReference type="SUPFAM" id="SSF75304">
    <property type="entry name" value="Amidase signature (AS) enzymes"/>
    <property type="match status" value="1"/>
</dbReference>
<dbReference type="InterPro" id="IPR036928">
    <property type="entry name" value="AS_sf"/>
</dbReference>
<protein>
    <recommendedName>
        <fullName evidence="2">Amidase domain-containing protein</fullName>
    </recommendedName>
</protein>
<dbReference type="Proteomes" id="UP001219933">
    <property type="component" value="Chromosome 5"/>
</dbReference>
<organism evidence="3 4">
    <name type="scientific">Malassezia cuniculi</name>
    <dbReference type="NCBI Taxonomy" id="948313"/>
    <lineage>
        <taxon>Eukaryota</taxon>
        <taxon>Fungi</taxon>
        <taxon>Dikarya</taxon>
        <taxon>Basidiomycota</taxon>
        <taxon>Ustilaginomycotina</taxon>
        <taxon>Malasseziomycetes</taxon>
        <taxon>Malasseziales</taxon>
        <taxon>Malasseziaceae</taxon>
        <taxon>Malassezia</taxon>
    </lineage>
</organism>
<evidence type="ECO:0000259" key="2">
    <source>
        <dbReference type="Pfam" id="PF01425"/>
    </source>
</evidence>
<sequence>MAGVPTTCASRMLLEYKSPFDAAVVSSLRDAGAYINARTNCDEFAMGGLNVHSVFGPVRNPAATDAPRSAGGSSGGAAASVASNLCKIAIGSDTGGSVRLPAAYCGVVGLKPSYGMISRWGLVSYADSLDTIGIIGRTVDDVKPTFDVVAAPDGRDATCAAVEKRRNAVKSADALVERLSGSLDGLRIGVPAELFPSELESAAGDAVDGVLATLHQLGAEIVEVNLPSVRQTLGAYYVLALAEASSNLARYDGLQYGHFSSAESYAAAAAASRSAALGLEVQKRILLGTHALSAGAWDNYFLKAQKIRARIASEIDNVWSKVDMLVHPTALGGAPRLNEAVSEYAQDVLTVPANLSGIPHRAGGTSL</sequence>
<feature type="domain" description="Amidase" evidence="2">
    <location>
        <begin position="2"/>
        <end position="360"/>
    </location>
</feature>
<name>A0AAF0EX30_9BASI</name>